<reference evidence="3 4" key="1">
    <citation type="submission" date="2022-08" db="EMBL/GenBank/DDBJ databases">
        <title>Algoriphagus sp. CAU 1643 isolated from mud.</title>
        <authorList>
            <person name="Kim W."/>
        </authorList>
    </citation>
    <scope>NUCLEOTIDE SEQUENCE [LARGE SCALE GENOMIC DNA]</scope>
    <source>
        <strain evidence="3 4">CAU 1643</strain>
    </source>
</reference>
<feature type="domain" description="Glucose/Sorbosone dehydrogenase" evidence="2">
    <location>
        <begin position="54"/>
        <end position="377"/>
    </location>
</feature>
<dbReference type="InterPro" id="IPR012938">
    <property type="entry name" value="Glc/Sorbosone_DH"/>
</dbReference>
<keyword evidence="4" id="KW-1185">Reference proteome</keyword>
<gene>
    <name evidence="3" type="ORF">NY014_08785</name>
</gene>
<sequence>MKKSLNLFLLAVTALLLFSCSQKEEIEAPKPIDPTFATQTEKHLIKIDTLFTELESPWGMTWLSDGKMLVTERKGEILIFENDQFTGQKVQGLPEVHEVNQAGLLDVAAHPNYEENGWIYIAYAKPFPDNKGALTIMRFKLDENNQAVNREELIVALPEWEGGRHFGSRIVFDNDGYLYFSNGDKGNKPENAQDLTSPHGKIHRIHDDGRIPSDNPFVNDPNAFASIWSYGNRNPQGLYYDKVNNRLWETEHGPMGGDELNLIEKGKNYGWPVITYGINYNGTPITDITEKEGMEQPVTYYVPSIATCGMTIVTSDRYPAWKGDILIGALAKMHINRVDMEGTEALSQEIMFQDLGRVRQVSESPDGYLYAITEGTGLLVKLLPVQ</sequence>
<dbReference type="PROSITE" id="PS51257">
    <property type="entry name" value="PROKAR_LIPOPROTEIN"/>
    <property type="match status" value="1"/>
</dbReference>
<comment type="caution">
    <text evidence="3">The sequence shown here is derived from an EMBL/GenBank/DDBJ whole genome shotgun (WGS) entry which is preliminary data.</text>
</comment>
<dbReference type="RefSeq" id="WP_259414227.1">
    <property type="nucleotide sequence ID" value="NZ_JANWGH010000002.1"/>
</dbReference>
<evidence type="ECO:0000256" key="1">
    <source>
        <dbReference type="SAM" id="SignalP"/>
    </source>
</evidence>
<dbReference type="PANTHER" id="PTHR19328:SF75">
    <property type="entry name" value="ALDOSE SUGAR DEHYDROGENASE YLII"/>
    <property type="match status" value="1"/>
</dbReference>
<accession>A0ABT2G9A4</accession>
<dbReference type="EMBL" id="JANWGH010000002">
    <property type="protein sequence ID" value="MCS5490522.1"/>
    <property type="molecule type" value="Genomic_DNA"/>
</dbReference>
<dbReference type="InterPro" id="IPR011042">
    <property type="entry name" value="6-blade_b-propeller_TolB-like"/>
</dbReference>
<feature type="chain" id="PRO_5045720907" evidence="1">
    <location>
        <begin position="25"/>
        <end position="386"/>
    </location>
</feature>
<dbReference type="PANTHER" id="PTHR19328">
    <property type="entry name" value="HEDGEHOG-INTERACTING PROTEIN"/>
    <property type="match status" value="1"/>
</dbReference>
<evidence type="ECO:0000313" key="3">
    <source>
        <dbReference type="EMBL" id="MCS5490522.1"/>
    </source>
</evidence>
<dbReference type="Gene3D" id="2.120.10.30">
    <property type="entry name" value="TolB, C-terminal domain"/>
    <property type="match status" value="1"/>
</dbReference>
<proteinExistence type="predicted"/>
<dbReference type="Pfam" id="PF07995">
    <property type="entry name" value="GSDH"/>
    <property type="match status" value="1"/>
</dbReference>
<organism evidence="3 4">
    <name type="scientific">Algoriphagus limi</name>
    <dbReference type="NCBI Taxonomy" id="2975273"/>
    <lineage>
        <taxon>Bacteria</taxon>
        <taxon>Pseudomonadati</taxon>
        <taxon>Bacteroidota</taxon>
        <taxon>Cytophagia</taxon>
        <taxon>Cytophagales</taxon>
        <taxon>Cyclobacteriaceae</taxon>
        <taxon>Algoriphagus</taxon>
    </lineage>
</organism>
<name>A0ABT2G9A4_9BACT</name>
<evidence type="ECO:0000313" key="4">
    <source>
        <dbReference type="Proteomes" id="UP001206788"/>
    </source>
</evidence>
<feature type="signal peptide" evidence="1">
    <location>
        <begin position="1"/>
        <end position="24"/>
    </location>
</feature>
<dbReference type="Proteomes" id="UP001206788">
    <property type="component" value="Unassembled WGS sequence"/>
</dbReference>
<protein>
    <submittedName>
        <fullName evidence="3">PQQ-dependent sugar dehydrogenase</fullName>
    </submittedName>
</protein>
<dbReference type="InterPro" id="IPR011041">
    <property type="entry name" value="Quinoprot_gluc/sorb_DH_b-prop"/>
</dbReference>
<dbReference type="SUPFAM" id="SSF50952">
    <property type="entry name" value="Soluble quinoprotein glucose dehydrogenase"/>
    <property type="match status" value="1"/>
</dbReference>
<evidence type="ECO:0000259" key="2">
    <source>
        <dbReference type="Pfam" id="PF07995"/>
    </source>
</evidence>
<keyword evidence="1" id="KW-0732">Signal</keyword>